<organism evidence="1 2">
    <name type="scientific">Dreissena polymorpha</name>
    <name type="common">Zebra mussel</name>
    <name type="synonym">Mytilus polymorpha</name>
    <dbReference type="NCBI Taxonomy" id="45954"/>
    <lineage>
        <taxon>Eukaryota</taxon>
        <taxon>Metazoa</taxon>
        <taxon>Spiralia</taxon>
        <taxon>Lophotrochozoa</taxon>
        <taxon>Mollusca</taxon>
        <taxon>Bivalvia</taxon>
        <taxon>Autobranchia</taxon>
        <taxon>Heteroconchia</taxon>
        <taxon>Euheterodonta</taxon>
        <taxon>Imparidentia</taxon>
        <taxon>Neoheterodontei</taxon>
        <taxon>Myida</taxon>
        <taxon>Dreissenoidea</taxon>
        <taxon>Dreissenidae</taxon>
        <taxon>Dreissena</taxon>
    </lineage>
</organism>
<evidence type="ECO:0000313" key="2">
    <source>
        <dbReference type="Proteomes" id="UP000828390"/>
    </source>
</evidence>
<sequence length="106" mass="12256">MCKITGFQLIPSDYGKHGNYEAYRMVKLEAKEDQQESKVGLEDINHSMKSLFRTEQSNDSYHRLSRKFDYHPTSALRTHITKLPHLPEISPRAVSRCPCGEAYKNV</sequence>
<reference evidence="1" key="2">
    <citation type="submission" date="2020-11" db="EMBL/GenBank/DDBJ databases">
        <authorList>
            <person name="McCartney M.A."/>
            <person name="Auch B."/>
            <person name="Kono T."/>
            <person name="Mallez S."/>
            <person name="Becker A."/>
            <person name="Gohl D.M."/>
            <person name="Silverstein K.A.T."/>
            <person name="Koren S."/>
            <person name="Bechman K.B."/>
            <person name="Herman A."/>
            <person name="Abrahante J.E."/>
            <person name="Garbe J."/>
        </authorList>
    </citation>
    <scope>NUCLEOTIDE SEQUENCE</scope>
    <source>
        <strain evidence="1">Duluth1</strain>
        <tissue evidence="1">Whole animal</tissue>
    </source>
</reference>
<comment type="caution">
    <text evidence="1">The sequence shown here is derived from an EMBL/GenBank/DDBJ whole genome shotgun (WGS) entry which is preliminary data.</text>
</comment>
<gene>
    <name evidence="1" type="ORF">DPMN_086419</name>
</gene>
<name>A0A9D4KR54_DREPO</name>
<proteinExistence type="predicted"/>
<dbReference type="AlphaFoldDB" id="A0A9D4KR54"/>
<evidence type="ECO:0000313" key="1">
    <source>
        <dbReference type="EMBL" id="KAH3844164.1"/>
    </source>
</evidence>
<accession>A0A9D4KR54</accession>
<protein>
    <submittedName>
        <fullName evidence="1">Uncharacterized protein</fullName>
    </submittedName>
</protein>
<reference evidence="1" key="1">
    <citation type="journal article" date="2019" name="bioRxiv">
        <title>The Genome of the Zebra Mussel, Dreissena polymorpha: A Resource for Invasive Species Research.</title>
        <authorList>
            <person name="McCartney M.A."/>
            <person name="Auch B."/>
            <person name="Kono T."/>
            <person name="Mallez S."/>
            <person name="Zhang Y."/>
            <person name="Obille A."/>
            <person name="Becker A."/>
            <person name="Abrahante J.E."/>
            <person name="Garbe J."/>
            <person name="Badalamenti J.P."/>
            <person name="Herman A."/>
            <person name="Mangelson H."/>
            <person name="Liachko I."/>
            <person name="Sullivan S."/>
            <person name="Sone E.D."/>
            <person name="Koren S."/>
            <person name="Silverstein K.A.T."/>
            <person name="Beckman K.B."/>
            <person name="Gohl D.M."/>
        </authorList>
    </citation>
    <scope>NUCLEOTIDE SEQUENCE</scope>
    <source>
        <strain evidence="1">Duluth1</strain>
        <tissue evidence="1">Whole animal</tissue>
    </source>
</reference>
<dbReference type="EMBL" id="JAIWYP010000003">
    <property type="protein sequence ID" value="KAH3844164.1"/>
    <property type="molecule type" value="Genomic_DNA"/>
</dbReference>
<dbReference type="Proteomes" id="UP000828390">
    <property type="component" value="Unassembled WGS sequence"/>
</dbReference>
<keyword evidence="2" id="KW-1185">Reference proteome</keyword>